<dbReference type="AlphaFoldDB" id="A0A9N8ERT9"/>
<comment type="caution">
    <text evidence="8">The sequence shown here is derived from an EMBL/GenBank/DDBJ whole genome shotgun (WGS) entry which is preliminary data.</text>
</comment>
<dbReference type="Proteomes" id="UP001153069">
    <property type="component" value="Unassembled WGS sequence"/>
</dbReference>
<evidence type="ECO:0000256" key="2">
    <source>
        <dbReference type="ARBA" id="ARBA00001946"/>
    </source>
</evidence>
<evidence type="ECO:0000256" key="1">
    <source>
        <dbReference type="ARBA" id="ARBA00001936"/>
    </source>
</evidence>
<evidence type="ECO:0000256" key="3">
    <source>
        <dbReference type="ARBA" id="ARBA00022723"/>
    </source>
</evidence>
<dbReference type="InterPro" id="IPR015797">
    <property type="entry name" value="NUDIX_hydrolase-like_dom_sf"/>
</dbReference>
<dbReference type="SUPFAM" id="SSF55811">
    <property type="entry name" value="Nudix"/>
    <property type="match status" value="1"/>
</dbReference>
<evidence type="ECO:0000256" key="5">
    <source>
        <dbReference type="ARBA" id="ARBA00022842"/>
    </source>
</evidence>
<evidence type="ECO:0000256" key="4">
    <source>
        <dbReference type="ARBA" id="ARBA00022801"/>
    </source>
</evidence>
<evidence type="ECO:0000259" key="7">
    <source>
        <dbReference type="PROSITE" id="PS51462"/>
    </source>
</evidence>
<dbReference type="PROSITE" id="PS51462">
    <property type="entry name" value="NUDIX"/>
    <property type="match status" value="1"/>
</dbReference>
<feature type="domain" description="Nudix hydrolase" evidence="7">
    <location>
        <begin position="80"/>
        <end position="223"/>
    </location>
</feature>
<evidence type="ECO:0000256" key="6">
    <source>
        <dbReference type="ARBA" id="ARBA00023211"/>
    </source>
</evidence>
<dbReference type="OrthoDB" id="206213at2759"/>
<keyword evidence="9" id="KW-1185">Reference proteome</keyword>
<protein>
    <submittedName>
        <fullName evidence="8">Nudix hydrolase NudL</fullName>
    </submittedName>
</protein>
<dbReference type="Pfam" id="PF00293">
    <property type="entry name" value="NUDIX"/>
    <property type="match status" value="1"/>
</dbReference>
<comment type="cofactor">
    <cofactor evidence="2">
        <name>Mg(2+)</name>
        <dbReference type="ChEBI" id="CHEBI:18420"/>
    </cofactor>
</comment>
<accession>A0A9N8ERT9</accession>
<keyword evidence="3" id="KW-0479">Metal-binding</keyword>
<dbReference type="InterPro" id="IPR000086">
    <property type="entry name" value="NUDIX_hydrolase_dom"/>
</dbReference>
<dbReference type="InterPro" id="IPR045121">
    <property type="entry name" value="CoAse"/>
</dbReference>
<dbReference type="Gene3D" id="3.90.79.10">
    <property type="entry name" value="Nucleoside Triphosphate Pyrophosphohydrolase"/>
    <property type="match status" value="1"/>
</dbReference>
<keyword evidence="4 8" id="KW-0378">Hydrolase</keyword>
<dbReference type="EMBL" id="CAICTM010001913">
    <property type="protein sequence ID" value="CAB9526942.1"/>
    <property type="molecule type" value="Genomic_DNA"/>
</dbReference>
<dbReference type="GO" id="GO:0010945">
    <property type="term" value="F:coenzyme A diphosphatase activity"/>
    <property type="evidence" value="ECO:0007669"/>
    <property type="project" value="InterPro"/>
</dbReference>
<dbReference type="CDD" id="cd03426">
    <property type="entry name" value="NUDIX_CoAse_Nudt7"/>
    <property type="match status" value="1"/>
</dbReference>
<sequence length="255" mass="28201">MMKRMVYSTAISQRRRSLTQSARTASSLAPCPVLSAALPHLRELFAKRSTKNPETGKTVFPLFSQKIEANVWKTVKLDQERKAAVLVPLVSFEGTPSLLFTVRSSHLPTHASEVSFPGGHFDITKDSTLQDTAVREAQEELLGEDYPWDKVEVLGRATALPSIKGTPVTPVIAVFPVPINADTFPGHDGEVEEIFCVSLEDLIAMETTEASSRFRAFIPVFPAGEKQRIWGLTAVITQPLLHKLFKPFLMKNDNA</sequence>
<organism evidence="8 9">
    <name type="scientific">Seminavis robusta</name>
    <dbReference type="NCBI Taxonomy" id="568900"/>
    <lineage>
        <taxon>Eukaryota</taxon>
        <taxon>Sar</taxon>
        <taxon>Stramenopiles</taxon>
        <taxon>Ochrophyta</taxon>
        <taxon>Bacillariophyta</taxon>
        <taxon>Bacillariophyceae</taxon>
        <taxon>Bacillariophycidae</taxon>
        <taxon>Naviculales</taxon>
        <taxon>Naviculaceae</taxon>
        <taxon>Seminavis</taxon>
    </lineage>
</organism>
<dbReference type="PANTHER" id="PTHR12992">
    <property type="entry name" value="NUDIX HYDROLASE"/>
    <property type="match status" value="1"/>
</dbReference>
<evidence type="ECO:0000313" key="8">
    <source>
        <dbReference type="EMBL" id="CAB9526942.1"/>
    </source>
</evidence>
<keyword evidence="5" id="KW-0460">Magnesium</keyword>
<dbReference type="GO" id="GO:0046872">
    <property type="term" value="F:metal ion binding"/>
    <property type="evidence" value="ECO:0007669"/>
    <property type="project" value="UniProtKB-KW"/>
</dbReference>
<gene>
    <name evidence="8" type="ORF">SEMRO_1915_G305170.1</name>
</gene>
<reference evidence="8" key="1">
    <citation type="submission" date="2020-06" db="EMBL/GenBank/DDBJ databases">
        <authorList>
            <consortium name="Plant Systems Biology data submission"/>
        </authorList>
    </citation>
    <scope>NUCLEOTIDE SEQUENCE</scope>
    <source>
        <strain evidence="8">D6</strain>
    </source>
</reference>
<evidence type="ECO:0000313" key="9">
    <source>
        <dbReference type="Proteomes" id="UP001153069"/>
    </source>
</evidence>
<keyword evidence="6" id="KW-0464">Manganese</keyword>
<proteinExistence type="predicted"/>
<name>A0A9N8ERT9_9STRA</name>
<dbReference type="PANTHER" id="PTHR12992:SF11">
    <property type="entry name" value="MITOCHONDRIAL COENZYME A DIPHOSPHATASE NUDT8"/>
    <property type="match status" value="1"/>
</dbReference>
<comment type="cofactor">
    <cofactor evidence="1">
        <name>Mn(2+)</name>
        <dbReference type="ChEBI" id="CHEBI:29035"/>
    </cofactor>
</comment>